<feature type="domain" description="Replication protein A OB" evidence="9">
    <location>
        <begin position="154"/>
        <end position="251"/>
    </location>
</feature>
<dbReference type="STRING" id="3880.G7JG68"/>
<protein>
    <submittedName>
        <fullName evidence="10">Replication factor-A-like protein</fullName>
    </submittedName>
</protein>
<feature type="domain" description="Replication protein A 70 kDa DNA-binding subunit B/D first OB fold" evidence="7">
    <location>
        <begin position="20"/>
        <end position="130"/>
    </location>
</feature>
<evidence type="ECO:0000259" key="7">
    <source>
        <dbReference type="Pfam" id="PF02721"/>
    </source>
</evidence>
<evidence type="ECO:0000256" key="2">
    <source>
        <dbReference type="ARBA" id="ARBA00022723"/>
    </source>
</evidence>
<dbReference type="PANTHER" id="PTHR47165">
    <property type="entry name" value="OS03G0429900 PROTEIN"/>
    <property type="match status" value="1"/>
</dbReference>
<feature type="domain" description="Replication factor A C-terminal" evidence="8">
    <location>
        <begin position="312"/>
        <end position="427"/>
    </location>
</feature>
<dbReference type="EnsemblPlants" id="AES89108">
    <property type="protein sequence ID" value="AES89108"/>
    <property type="gene ID" value="MTR_4g070090"/>
</dbReference>
<evidence type="ECO:0000256" key="3">
    <source>
        <dbReference type="ARBA" id="ARBA00022771"/>
    </source>
</evidence>
<evidence type="ECO:0000259" key="9">
    <source>
        <dbReference type="Pfam" id="PF16900"/>
    </source>
</evidence>
<keyword evidence="4" id="KW-0862">Zinc</keyword>
<evidence type="ECO:0000313" key="12">
    <source>
        <dbReference type="Proteomes" id="UP000002051"/>
    </source>
</evidence>
<evidence type="ECO:0000256" key="6">
    <source>
        <dbReference type="SAM" id="MobiDB-lite"/>
    </source>
</evidence>
<reference evidence="11" key="3">
    <citation type="submission" date="2015-04" db="UniProtKB">
        <authorList>
            <consortium name="EnsemblPlants"/>
        </authorList>
    </citation>
    <scope>IDENTIFICATION</scope>
    <source>
        <strain evidence="11">cv. Jemalong A17</strain>
    </source>
</reference>
<dbReference type="CDD" id="cd04480">
    <property type="entry name" value="RPA1_DBD_A_like"/>
    <property type="match status" value="1"/>
</dbReference>
<dbReference type="GO" id="GO:0000724">
    <property type="term" value="P:double-strand break repair via homologous recombination"/>
    <property type="evidence" value="ECO:0000318"/>
    <property type="project" value="GO_Central"/>
</dbReference>
<dbReference type="GO" id="GO:0043047">
    <property type="term" value="F:single-stranded telomeric DNA binding"/>
    <property type="evidence" value="ECO:0000318"/>
    <property type="project" value="GO_Central"/>
</dbReference>
<evidence type="ECO:0000256" key="4">
    <source>
        <dbReference type="ARBA" id="ARBA00022833"/>
    </source>
</evidence>
<dbReference type="InterPro" id="IPR031657">
    <property type="entry name" value="REPA_OB_2"/>
</dbReference>
<evidence type="ECO:0000313" key="10">
    <source>
        <dbReference type="EMBL" id="AES89108.1"/>
    </source>
</evidence>
<dbReference type="CDD" id="cd04481">
    <property type="entry name" value="RPA1_DBD_B_like"/>
    <property type="match status" value="1"/>
</dbReference>
<sequence>MSAIDVIGTKVGEVNNNGVHTFLNKLSNAAPDTKIKVRVARMWDTLNITKKKEIISTDMVLIDEKVFINEIANCIHATIPRRFSPSLKKVLQEGKIYVISHFEVSKNKEKYAVVENNPSMLSFYGDAIVTEEGSDDNTIPRYIFEFVNFNDLIKRCGKEVLADVIGFIIDVDPIEEKTTVNGKVDMLSLHLGDGSGNVLKVTLWDDYAPMFNQKLIDQMHATPKPNVAIFTSTLVKQYQGNCELYVSSSRSTTIYINIDTPEVADLILSSKGKNSVLKTTETLSLTNVDVKTISELLSMAVSGVYQGDVVYNCVATVDDILLKNGLYYVSCPHCRKTVSSTETDFNCEHCTKKVDYPKIRYRLELQVNDSTESTIFVLFAEVAEQLAQLKLDDLTPDLENQTGRDSDLPKQLQHIIGSKHIFQVKLSSYFERRGVQSFTAHKILKPVVKIEKEDNIATACSSSSGSLTIEIPDLPKKRRKLILHSNKSGDKDQNEDVEDLED</sequence>
<dbReference type="OMA" id="HECKEEP"/>
<gene>
    <name evidence="10" type="ordered locus">MTR_4g070090</name>
</gene>
<evidence type="ECO:0000313" key="11">
    <source>
        <dbReference type="EnsemblPlants" id="AES89108"/>
    </source>
</evidence>
<keyword evidence="2" id="KW-0479">Metal-binding</keyword>
<dbReference type="SUPFAM" id="SSF50249">
    <property type="entry name" value="Nucleic acid-binding proteins"/>
    <property type="match status" value="3"/>
</dbReference>
<accession>G7JG68</accession>
<dbReference type="eggNOG" id="KOG0851">
    <property type="taxonomic scope" value="Eukaryota"/>
</dbReference>
<dbReference type="Gene3D" id="2.40.50.140">
    <property type="entry name" value="Nucleic acid-binding proteins"/>
    <property type="match status" value="3"/>
</dbReference>
<dbReference type="GO" id="GO:0006289">
    <property type="term" value="P:nucleotide-excision repair"/>
    <property type="evidence" value="ECO:0000318"/>
    <property type="project" value="GO_Central"/>
</dbReference>
<dbReference type="GO" id="GO:0007004">
    <property type="term" value="P:telomere maintenance via telomerase"/>
    <property type="evidence" value="ECO:0000318"/>
    <property type="project" value="GO_Central"/>
</dbReference>
<organism evidence="10 12">
    <name type="scientific">Medicago truncatula</name>
    <name type="common">Barrel medic</name>
    <name type="synonym">Medicago tribuloides</name>
    <dbReference type="NCBI Taxonomy" id="3880"/>
    <lineage>
        <taxon>Eukaryota</taxon>
        <taxon>Viridiplantae</taxon>
        <taxon>Streptophyta</taxon>
        <taxon>Embryophyta</taxon>
        <taxon>Tracheophyta</taxon>
        <taxon>Spermatophyta</taxon>
        <taxon>Magnoliopsida</taxon>
        <taxon>eudicotyledons</taxon>
        <taxon>Gunneridae</taxon>
        <taxon>Pentapetalae</taxon>
        <taxon>rosids</taxon>
        <taxon>fabids</taxon>
        <taxon>Fabales</taxon>
        <taxon>Fabaceae</taxon>
        <taxon>Papilionoideae</taxon>
        <taxon>50 kb inversion clade</taxon>
        <taxon>NPAAA clade</taxon>
        <taxon>Hologalegina</taxon>
        <taxon>IRL clade</taxon>
        <taxon>Trifolieae</taxon>
        <taxon>Medicago</taxon>
    </lineage>
</organism>
<dbReference type="EMBL" id="CM001220">
    <property type="protein sequence ID" value="AES89108.1"/>
    <property type="molecule type" value="Genomic_DNA"/>
</dbReference>
<dbReference type="GO" id="GO:0051321">
    <property type="term" value="P:meiotic cell cycle"/>
    <property type="evidence" value="ECO:0000318"/>
    <property type="project" value="GO_Central"/>
</dbReference>
<dbReference type="PaxDb" id="3880-AES89108"/>
<proteinExistence type="inferred from homology"/>
<keyword evidence="5" id="KW-0238">DNA-binding</keyword>
<evidence type="ECO:0000259" key="8">
    <source>
        <dbReference type="Pfam" id="PF08646"/>
    </source>
</evidence>
<dbReference type="GO" id="GO:0006260">
    <property type="term" value="P:DNA replication"/>
    <property type="evidence" value="ECO:0000318"/>
    <property type="project" value="GO_Central"/>
</dbReference>
<dbReference type="CDD" id="cd04476">
    <property type="entry name" value="RPA1_DBD_C"/>
    <property type="match status" value="1"/>
</dbReference>
<dbReference type="InterPro" id="IPR003871">
    <property type="entry name" value="RFA1B/D_OB_1st"/>
</dbReference>
<dbReference type="PANTHER" id="PTHR47165:SF4">
    <property type="entry name" value="OS03G0429900 PROTEIN"/>
    <property type="match status" value="1"/>
</dbReference>
<dbReference type="InterPro" id="IPR047192">
    <property type="entry name" value="Euk_RPA1_DBD_C"/>
</dbReference>
<dbReference type="InterPro" id="IPR012340">
    <property type="entry name" value="NA-bd_OB-fold"/>
</dbReference>
<reference evidence="10 12" key="1">
    <citation type="journal article" date="2011" name="Nature">
        <title>The Medicago genome provides insight into the evolution of rhizobial symbioses.</title>
        <authorList>
            <person name="Young N.D."/>
            <person name="Debelle F."/>
            <person name="Oldroyd G.E."/>
            <person name="Geurts R."/>
            <person name="Cannon S.B."/>
            <person name="Udvardi M.K."/>
            <person name="Benedito V.A."/>
            <person name="Mayer K.F."/>
            <person name="Gouzy J."/>
            <person name="Schoof H."/>
            <person name="Van de Peer Y."/>
            <person name="Proost S."/>
            <person name="Cook D.R."/>
            <person name="Meyers B.C."/>
            <person name="Spannagl M."/>
            <person name="Cheung F."/>
            <person name="De Mita S."/>
            <person name="Krishnakumar V."/>
            <person name="Gundlach H."/>
            <person name="Zhou S."/>
            <person name="Mudge J."/>
            <person name="Bharti A.K."/>
            <person name="Murray J.D."/>
            <person name="Naoumkina M.A."/>
            <person name="Rosen B."/>
            <person name="Silverstein K.A."/>
            <person name="Tang H."/>
            <person name="Rombauts S."/>
            <person name="Zhao P.X."/>
            <person name="Zhou P."/>
            <person name="Barbe V."/>
            <person name="Bardou P."/>
            <person name="Bechner M."/>
            <person name="Bellec A."/>
            <person name="Berger A."/>
            <person name="Berges H."/>
            <person name="Bidwell S."/>
            <person name="Bisseling T."/>
            <person name="Choisne N."/>
            <person name="Couloux A."/>
            <person name="Denny R."/>
            <person name="Deshpande S."/>
            <person name="Dai X."/>
            <person name="Doyle J.J."/>
            <person name="Dudez A.M."/>
            <person name="Farmer A.D."/>
            <person name="Fouteau S."/>
            <person name="Franken C."/>
            <person name="Gibelin C."/>
            <person name="Gish J."/>
            <person name="Goldstein S."/>
            <person name="Gonzalez A.J."/>
            <person name="Green P.J."/>
            <person name="Hallab A."/>
            <person name="Hartog M."/>
            <person name="Hua A."/>
            <person name="Humphray S.J."/>
            <person name="Jeong D.H."/>
            <person name="Jing Y."/>
            <person name="Jocker A."/>
            <person name="Kenton S.M."/>
            <person name="Kim D.J."/>
            <person name="Klee K."/>
            <person name="Lai H."/>
            <person name="Lang C."/>
            <person name="Lin S."/>
            <person name="Macmil S.L."/>
            <person name="Magdelenat G."/>
            <person name="Matthews L."/>
            <person name="McCorrison J."/>
            <person name="Monaghan E.L."/>
            <person name="Mun J.H."/>
            <person name="Najar F.Z."/>
            <person name="Nicholson C."/>
            <person name="Noirot C."/>
            <person name="O'Bleness M."/>
            <person name="Paule C.R."/>
            <person name="Poulain J."/>
            <person name="Prion F."/>
            <person name="Qin B."/>
            <person name="Qu C."/>
            <person name="Retzel E.F."/>
            <person name="Riddle C."/>
            <person name="Sallet E."/>
            <person name="Samain S."/>
            <person name="Samson N."/>
            <person name="Sanders I."/>
            <person name="Saurat O."/>
            <person name="Scarpelli C."/>
            <person name="Schiex T."/>
            <person name="Segurens B."/>
            <person name="Severin A.J."/>
            <person name="Sherrier D.J."/>
            <person name="Shi R."/>
            <person name="Sims S."/>
            <person name="Singer S.R."/>
            <person name="Sinharoy S."/>
            <person name="Sterck L."/>
            <person name="Viollet A."/>
            <person name="Wang B.B."/>
            <person name="Wang K."/>
            <person name="Wang M."/>
            <person name="Wang X."/>
            <person name="Warfsmann J."/>
            <person name="Weissenbach J."/>
            <person name="White D.D."/>
            <person name="White J.D."/>
            <person name="Wiley G.B."/>
            <person name="Wincker P."/>
            <person name="Xing Y."/>
            <person name="Yang L."/>
            <person name="Yao Z."/>
            <person name="Ying F."/>
            <person name="Zhai J."/>
            <person name="Zhou L."/>
            <person name="Zuber A."/>
            <person name="Denarie J."/>
            <person name="Dixon R.A."/>
            <person name="May G.D."/>
            <person name="Schwartz D.C."/>
            <person name="Rogers J."/>
            <person name="Quetier F."/>
            <person name="Town C.D."/>
            <person name="Roe B.A."/>
        </authorList>
    </citation>
    <scope>NUCLEOTIDE SEQUENCE [LARGE SCALE GENOMIC DNA]</scope>
    <source>
        <strain evidence="10">A17</strain>
        <strain evidence="11 12">cv. Jemalong A17</strain>
    </source>
</reference>
<name>G7JG68_MEDTR</name>
<feature type="region of interest" description="Disordered" evidence="6">
    <location>
        <begin position="482"/>
        <end position="502"/>
    </location>
</feature>
<keyword evidence="3" id="KW-0863">Zinc-finger</keyword>
<dbReference type="Pfam" id="PF08646">
    <property type="entry name" value="Rep_fac-A_C"/>
    <property type="match status" value="1"/>
</dbReference>
<evidence type="ECO:0000256" key="5">
    <source>
        <dbReference type="ARBA" id="ARBA00023125"/>
    </source>
</evidence>
<dbReference type="GO" id="GO:0008270">
    <property type="term" value="F:zinc ion binding"/>
    <property type="evidence" value="ECO:0007669"/>
    <property type="project" value="UniProtKB-KW"/>
</dbReference>
<dbReference type="Pfam" id="PF16900">
    <property type="entry name" value="REPA_OB_2"/>
    <property type="match status" value="1"/>
</dbReference>
<comment type="similarity">
    <text evidence="1">Belongs to the replication factor A protein 1 family.</text>
</comment>
<keyword evidence="12" id="KW-1185">Reference proteome</keyword>
<dbReference type="Proteomes" id="UP000002051">
    <property type="component" value="Chromosome 4"/>
</dbReference>
<dbReference type="AlphaFoldDB" id="G7JG68"/>
<dbReference type="Pfam" id="PF02721">
    <property type="entry name" value="DUF223"/>
    <property type="match status" value="1"/>
</dbReference>
<dbReference type="InterPro" id="IPR013955">
    <property type="entry name" value="Rep_factor-A_C"/>
</dbReference>
<evidence type="ECO:0000256" key="1">
    <source>
        <dbReference type="ARBA" id="ARBA00005690"/>
    </source>
</evidence>
<dbReference type="HOGENOM" id="CLU_572899_0_0_1"/>
<dbReference type="GO" id="GO:0005662">
    <property type="term" value="C:DNA replication factor A complex"/>
    <property type="evidence" value="ECO:0000318"/>
    <property type="project" value="GO_Central"/>
</dbReference>
<reference evidence="10 12" key="2">
    <citation type="journal article" date="2014" name="BMC Genomics">
        <title>An improved genome release (version Mt4.0) for the model legume Medicago truncatula.</title>
        <authorList>
            <person name="Tang H."/>
            <person name="Krishnakumar V."/>
            <person name="Bidwell S."/>
            <person name="Rosen B."/>
            <person name="Chan A."/>
            <person name="Zhou S."/>
            <person name="Gentzbittel L."/>
            <person name="Childs K.L."/>
            <person name="Yandell M."/>
            <person name="Gundlach H."/>
            <person name="Mayer K.F."/>
            <person name="Schwartz D.C."/>
            <person name="Town C.D."/>
        </authorList>
    </citation>
    <scope>GENOME REANNOTATION</scope>
    <source>
        <strain evidence="11 12">cv. Jemalong A17</strain>
    </source>
</reference>
<dbReference type="GO" id="GO:0003684">
    <property type="term" value="F:damaged DNA binding"/>
    <property type="evidence" value="ECO:0000318"/>
    <property type="project" value="GO_Central"/>
</dbReference>